<protein>
    <submittedName>
        <fullName evidence="1">Uncharacterized protein</fullName>
    </submittedName>
</protein>
<gene>
    <name evidence="1" type="ORF">ALC53_01411</name>
</gene>
<evidence type="ECO:0000313" key="1">
    <source>
        <dbReference type="EMBL" id="KYM91654.1"/>
    </source>
</evidence>
<proteinExistence type="predicted"/>
<dbReference type="AlphaFoldDB" id="A0A195BTS9"/>
<dbReference type="Proteomes" id="UP000078540">
    <property type="component" value="Unassembled WGS sequence"/>
</dbReference>
<sequence length="99" mass="11495">MFKSNTEVSTKSIFGHYREGKTFLRHEENPDIANKIVDNQLYFLKPRAVLKTSAIVDDLNKLIVSQKLRKEALCKSHDDSQSGYLDIKKTHYKLSIAYY</sequence>
<evidence type="ECO:0000313" key="2">
    <source>
        <dbReference type="Proteomes" id="UP000078540"/>
    </source>
</evidence>
<name>A0A195BTS9_9HYME</name>
<dbReference type="EMBL" id="KQ976406">
    <property type="protein sequence ID" value="KYM91654.1"/>
    <property type="molecule type" value="Genomic_DNA"/>
</dbReference>
<reference evidence="1 2" key="1">
    <citation type="submission" date="2015-09" db="EMBL/GenBank/DDBJ databases">
        <title>Atta colombica WGS genome.</title>
        <authorList>
            <person name="Nygaard S."/>
            <person name="Hu H."/>
            <person name="Boomsma J."/>
            <person name="Zhang G."/>
        </authorList>
    </citation>
    <scope>NUCLEOTIDE SEQUENCE [LARGE SCALE GENOMIC DNA]</scope>
    <source>
        <strain evidence="1">Treedump-2</strain>
        <tissue evidence="1">Whole body</tissue>
    </source>
</reference>
<keyword evidence="2" id="KW-1185">Reference proteome</keyword>
<organism evidence="1 2">
    <name type="scientific">Atta colombica</name>
    <dbReference type="NCBI Taxonomy" id="520822"/>
    <lineage>
        <taxon>Eukaryota</taxon>
        <taxon>Metazoa</taxon>
        <taxon>Ecdysozoa</taxon>
        <taxon>Arthropoda</taxon>
        <taxon>Hexapoda</taxon>
        <taxon>Insecta</taxon>
        <taxon>Pterygota</taxon>
        <taxon>Neoptera</taxon>
        <taxon>Endopterygota</taxon>
        <taxon>Hymenoptera</taxon>
        <taxon>Apocrita</taxon>
        <taxon>Aculeata</taxon>
        <taxon>Formicoidea</taxon>
        <taxon>Formicidae</taxon>
        <taxon>Myrmicinae</taxon>
        <taxon>Atta</taxon>
    </lineage>
</organism>
<accession>A0A195BTS9</accession>